<feature type="compositionally biased region" description="Pro residues" evidence="1">
    <location>
        <begin position="23"/>
        <end position="43"/>
    </location>
</feature>
<dbReference type="Proteomes" id="UP000310158">
    <property type="component" value="Unassembled WGS sequence"/>
</dbReference>
<feature type="region of interest" description="Disordered" evidence="1">
    <location>
        <begin position="236"/>
        <end position="266"/>
    </location>
</feature>
<feature type="region of interest" description="Disordered" evidence="1">
    <location>
        <begin position="169"/>
        <end position="215"/>
    </location>
</feature>
<sequence length="359" mass="39486">MTTPQAARRSGRLANRQWDLTPEPEPTVAPEPLPEPESKPAPAPTRRGRLTEEEKARRAAEKEEKIRIREQRAKQRQAEKEEKIRQKEAEKAERAEKAKQREAEKEKKARIAREKKAAKTRGSVPLPVSTQPSASTATTSTVQREIPLEVPLGLASKTRDPASLAKWTSIIPASSPSPSSPAVDQLRSTSPMLDHEVDASQTAVPALPPSSDIPFESTQEMTQEIFQTPLFFPGSSQFPTVASRRGGLPAASESEDEEPITRRPRVSARKLAVAPYRRLTQLASQDTLFSSPSPAPSHPLRAAGNKVKQPVEDDEDDDEESSASDSNSDAPQSYIPKHRQAGAATRARKRSGLFGRLRR</sequence>
<feature type="compositionally biased region" description="Low complexity" evidence="1">
    <location>
        <begin position="169"/>
        <end position="182"/>
    </location>
</feature>
<dbReference type="AlphaFoldDB" id="A0A4V6S141"/>
<evidence type="ECO:0000256" key="1">
    <source>
        <dbReference type="SAM" id="MobiDB-lite"/>
    </source>
</evidence>
<name>A0A4V6S141_9AGAM</name>
<keyword evidence="3" id="KW-1185">Reference proteome</keyword>
<feature type="compositionally biased region" description="Basic residues" evidence="1">
    <location>
        <begin position="336"/>
        <end position="359"/>
    </location>
</feature>
<protein>
    <submittedName>
        <fullName evidence="2">Uncharacterized protein</fullName>
    </submittedName>
</protein>
<feature type="compositionally biased region" description="Basic and acidic residues" evidence="1">
    <location>
        <begin position="49"/>
        <end position="117"/>
    </location>
</feature>
<evidence type="ECO:0000313" key="2">
    <source>
        <dbReference type="EMBL" id="THH03753.1"/>
    </source>
</evidence>
<feature type="region of interest" description="Disordered" evidence="1">
    <location>
        <begin position="283"/>
        <end position="359"/>
    </location>
</feature>
<gene>
    <name evidence="2" type="ORF">EW146_g10351</name>
</gene>
<reference evidence="2 3" key="1">
    <citation type="submission" date="2019-02" db="EMBL/GenBank/DDBJ databases">
        <title>Genome sequencing of the rare red list fungi Bondarzewia mesenterica.</title>
        <authorList>
            <person name="Buettner E."/>
            <person name="Kellner H."/>
        </authorList>
    </citation>
    <scope>NUCLEOTIDE SEQUENCE [LARGE SCALE GENOMIC DNA]</scope>
    <source>
        <strain evidence="2 3">DSM 108281</strain>
    </source>
</reference>
<feature type="region of interest" description="Disordered" evidence="1">
    <location>
        <begin position="1"/>
        <end position="142"/>
    </location>
</feature>
<feature type="compositionally biased region" description="Low complexity" evidence="1">
    <location>
        <begin position="127"/>
        <end position="142"/>
    </location>
</feature>
<evidence type="ECO:0000313" key="3">
    <source>
        <dbReference type="Proteomes" id="UP000310158"/>
    </source>
</evidence>
<organism evidence="2 3">
    <name type="scientific">Bondarzewia mesenterica</name>
    <dbReference type="NCBI Taxonomy" id="1095465"/>
    <lineage>
        <taxon>Eukaryota</taxon>
        <taxon>Fungi</taxon>
        <taxon>Dikarya</taxon>
        <taxon>Basidiomycota</taxon>
        <taxon>Agaricomycotina</taxon>
        <taxon>Agaricomycetes</taxon>
        <taxon>Russulales</taxon>
        <taxon>Bondarzewiaceae</taxon>
        <taxon>Bondarzewia</taxon>
    </lineage>
</organism>
<dbReference type="OrthoDB" id="3357439at2759"/>
<feature type="compositionally biased region" description="Polar residues" evidence="1">
    <location>
        <begin position="283"/>
        <end position="292"/>
    </location>
</feature>
<proteinExistence type="predicted"/>
<feature type="compositionally biased region" description="Acidic residues" evidence="1">
    <location>
        <begin position="312"/>
        <end position="322"/>
    </location>
</feature>
<comment type="caution">
    <text evidence="2">The sequence shown here is derived from an EMBL/GenBank/DDBJ whole genome shotgun (WGS) entry which is preliminary data.</text>
</comment>
<accession>A0A4V6S141</accession>
<dbReference type="EMBL" id="SGPL01001275">
    <property type="protein sequence ID" value="THH03753.1"/>
    <property type="molecule type" value="Genomic_DNA"/>
</dbReference>